<evidence type="ECO:0000256" key="1">
    <source>
        <dbReference type="SAM" id="MobiDB-lite"/>
    </source>
</evidence>
<protein>
    <submittedName>
        <fullName evidence="2">Uncharacterized protein</fullName>
    </submittedName>
</protein>
<accession>A0ABD0SVU6</accession>
<comment type="caution">
    <text evidence="2">The sequence shown here is derived from an EMBL/GenBank/DDBJ whole genome shotgun (WGS) entry which is preliminary data.</text>
</comment>
<reference evidence="2 3" key="1">
    <citation type="submission" date="2024-06" db="EMBL/GenBank/DDBJ databases">
        <title>A chromosome-level genome assembly of beet webworm, Loxostege sticticalis.</title>
        <authorList>
            <person name="Zhang Y."/>
        </authorList>
    </citation>
    <scope>NUCLEOTIDE SEQUENCE [LARGE SCALE GENOMIC DNA]</scope>
    <source>
        <strain evidence="2">AQ028</strain>
        <tissue evidence="2">Male pupae</tissue>
    </source>
</reference>
<name>A0ABD0SVU6_LOXSC</name>
<dbReference type="EMBL" id="JBEDNZ010000014">
    <property type="protein sequence ID" value="KAL0829882.1"/>
    <property type="molecule type" value="Genomic_DNA"/>
</dbReference>
<feature type="region of interest" description="Disordered" evidence="1">
    <location>
        <begin position="37"/>
        <end position="63"/>
    </location>
</feature>
<dbReference type="AlphaFoldDB" id="A0ABD0SVU6"/>
<gene>
    <name evidence="2" type="ORF">ABMA28_003361</name>
</gene>
<dbReference type="Proteomes" id="UP001549921">
    <property type="component" value="Unassembled WGS sequence"/>
</dbReference>
<sequence length="103" mass="12059">MVRYFHMYPLGPSMFVQKNPGCLAVVKGRLIPYMRQKRNFAKKDKDPQGPTKEEQMTINMPGFVHPETMKEEGYFTQKAKKQIEELKRKAEDPTTVQSPERKL</sequence>
<feature type="compositionally biased region" description="Basic and acidic residues" evidence="1">
    <location>
        <begin position="41"/>
        <end position="55"/>
    </location>
</feature>
<evidence type="ECO:0000313" key="2">
    <source>
        <dbReference type="EMBL" id="KAL0829882.1"/>
    </source>
</evidence>
<proteinExistence type="predicted"/>
<evidence type="ECO:0000313" key="3">
    <source>
        <dbReference type="Proteomes" id="UP001549921"/>
    </source>
</evidence>
<organism evidence="2 3">
    <name type="scientific">Loxostege sticticalis</name>
    <name type="common">Beet webworm moth</name>
    <dbReference type="NCBI Taxonomy" id="481309"/>
    <lineage>
        <taxon>Eukaryota</taxon>
        <taxon>Metazoa</taxon>
        <taxon>Ecdysozoa</taxon>
        <taxon>Arthropoda</taxon>
        <taxon>Hexapoda</taxon>
        <taxon>Insecta</taxon>
        <taxon>Pterygota</taxon>
        <taxon>Neoptera</taxon>
        <taxon>Endopterygota</taxon>
        <taxon>Lepidoptera</taxon>
        <taxon>Glossata</taxon>
        <taxon>Ditrysia</taxon>
        <taxon>Pyraloidea</taxon>
        <taxon>Crambidae</taxon>
        <taxon>Pyraustinae</taxon>
        <taxon>Loxostege</taxon>
    </lineage>
</organism>